<keyword evidence="4 7" id="KW-1133">Transmembrane helix</keyword>
<dbReference type="InterPro" id="IPR019133">
    <property type="entry name" value="MIC60"/>
</dbReference>
<evidence type="ECO:0000313" key="10">
    <source>
        <dbReference type="Proteomes" id="UP001307889"/>
    </source>
</evidence>
<keyword evidence="10" id="KW-1185">Reference proteome</keyword>
<keyword evidence="6 7" id="KW-0472">Membrane</keyword>
<evidence type="ECO:0000256" key="7">
    <source>
        <dbReference type="RuleBase" id="RU363000"/>
    </source>
</evidence>
<protein>
    <recommendedName>
        <fullName evidence="7">MICOS complex subunit MIC60</fullName>
    </recommendedName>
    <alternativeName>
        <fullName evidence="7">Mitofilin</fullName>
    </alternativeName>
</protein>
<dbReference type="PANTHER" id="PTHR15415:SF7">
    <property type="entry name" value="MICOS COMPLEX SUBUNIT MIC60"/>
    <property type="match status" value="1"/>
</dbReference>
<dbReference type="Proteomes" id="UP001307889">
    <property type="component" value="Chromosome 7"/>
</dbReference>
<keyword evidence="3 7" id="KW-0999">Mitochondrion inner membrane</keyword>
<accession>A0ABN7B0Q0</accession>
<keyword evidence="2 7" id="KW-0812">Transmembrane</keyword>
<comment type="function">
    <text evidence="7">Component of the MICOS complex, a large protein complex of the mitochondrial inner membrane that plays crucial roles in the maintenance of crista junctions, inner membrane architecture, and formation of contact sites to the outer membrane.</text>
</comment>
<sequence>MLEHTSRLVRLSLRFSLEPRHVVNNQLVRLFDTSSQQCKDDGYEDPRKDKRASKKPYYMFGAVIIGTGSFIAYAKQDDDFRRYLSENFPLADSFVSFATAEEMSRIDYVLNIVAHIKSTIVDEIFDLVQKRMGYESTKDRKKSEICEDIGKPFRAPPSAFKDLTSNEGRNGKYEEARISELLNGGDEKIKTASDSHYKNKSKVENVNDHNLVSPDTLVSLEKEINEKADTAIRAYILAGCYIREFSEDLCRLLEASIEKADRKLWAELRKKGEERDELVERAETSAREAEEKLSDLQERLDEPDLPGGEEARAMTKRNIEKVLNQLKKAKADYYDNRNNSNSSERLRTKVIEARMHFMEEIEMLNPQFRLNDKQIKLPDAEMNLFIHNAILNVLHLQKEFMKMDTINKAKVKAAIERSRKKDPDAVDEAIELGIEKEKRKISLEYYKKLLTVKAECEHQTKQALKNGGGTFEDILEDALAQKEKEVLRDLQRHNDEELMSYMEKPRNEMAVFLGRLKGMDDLMKDRACNKKRSDIFWSACEALQTAVTGTKEFSNKPVRSIDMEIKAIKNVTDEKDDFVAVVMAALPDLAATRGVYSAPALKERYLTMHRVASRVGFLPEGGGSLPSMLIGFIKAILIITPANPIPCHELLNEPFDPAELDNFEILQRAQFYMDKGDWYMVLSYLNLLKGASRAVSSNFINELRLYLETKAIADSLMCHAAARFLAF</sequence>
<evidence type="ECO:0000256" key="5">
    <source>
        <dbReference type="ARBA" id="ARBA00023128"/>
    </source>
</evidence>
<evidence type="ECO:0000256" key="1">
    <source>
        <dbReference type="ARBA" id="ARBA00010877"/>
    </source>
</evidence>
<organism evidence="9 10">
    <name type="scientific">Nesidiocoris tenuis</name>
    <dbReference type="NCBI Taxonomy" id="355587"/>
    <lineage>
        <taxon>Eukaryota</taxon>
        <taxon>Metazoa</taxon>
        <taxon>Ecdysozoa</taxon>
        <taxon>Arthropoda</taxon>
        <taxon>Hexapoda</taxon>
        <taxon>Insecta</taxon>
        <taxon>Pterygota</taxon>
        <taxon>Neoptera</taxon>
        <taxon>Paraneoptera</taxon>
        <taxon>Hemiptera</taxon>
        <taxon>Heteroptera</taxon>
        <taxon>Panheteroptera</taxon>
        <taxon>Cimicomorpha</taxon>
        <taxon>Miridae</taxon>
        <taxon>Dicyphina</taxon>
        <taxon>Nesidiocoris</taxon>
    </lineage>
</organism>
<evidence type="ECO:0000256" key="6">
    <source>
        <dbReference type="ARBA" id="ARBA00023136"/>
    </source>
</evidence>
<feature type="transmembrane region" description="Helical" evidence="7">
    <location>
        <begin position="57"/>
        <end position="74"/>
    </location>
</feature>
<name>A0ABN7B0Q0_9HEMI</name>
<evidence type="ECO:0000256" key="2">
    <source>
        <dbReference type="ARBA" id="ARBA00022692"/>
    </source>
</evidence>
<reference evidence="9 10" key="1">
    <citation type="submission" date="2023-09" db="EMBL/GenBank/DDBJ databases">
        <title>Nesidiocoris tenuis whole genome shotgun sequence.</title>
        <authorList>
            <person name="Shibata T."/>
            <person name="Shimoda M."/>
            <person name="Kobayashi T."/>
            <person name="Uehara T."/>
        </authorList>
    </citation>
    <scope>NUCLEOTIDE SEQUENCE [LARGE SCALE GENOMIC DNA]</scope>
    <source>
        <strain evidence="9 10">Japan</strain>
    </source>
</reference>
<evidence type="ECO:0000256" key="3">
    <source>
        <dbReference type="ARBA" id="ARBA00022792"/>
    </source>
</evidence>
<keyword evidence="5 7" id="KW-0496">Mitochondrion</keyword>
<proteinExistence type="inferred from homology"/>
<feature type="region of interest" description="Disordered" evidence="8">
    <location>
        <begin position="276"/>
        <end position="309"/>
    </location>
</feature>
<feature type="compositionally biased region" description="Basic and acidic residues" evidence="8">
    <location>
        <begin position="276"/>
        <end position="302"/>
    </location>
</feature>
<comment type="similarity">
    <text evidence="1 7">Belongs to the MICOS complex subunit Mic60 family.</text>
</comment>
<comment type="subunit">
    <text evidence="7">Component of the mitochondrial contact site and cristae organizing system (MICOS) complex.</text>
</comment>
<evidence type="ECO:0000313" key="9">
    <source>
        <dbReference type="EMBL" id="BES96780.1"/>
    </source>
</evidence>
<evidence type="ECO:0000256" key="4">
    <source>
        <dbReference type="ARBA" id="ARBA00022989"/>
    </source>
</evidence>
<gene>
    <name evidence="9" type="ORF">NTJ_09593</name>
</gene>
<dbReference type="Pfam" id="PF09731">
    <property type="entry name" value="Mitofilin"/>
    <property type="match status" value="1"/>
</dbReference>
<dbReference type="EMBL" id="AP028915">
    <property type="protein sequence ID" value="BES96780.1"/>
    <property type="molecule type" value="Genomic_DNA"/>
</dbReference>
<comment type="subcellular location">
    <subcellularLocation>
        <location evidence="7">Mitochondrion inner membrane</location>
        <topology evidence="7">Single-pass membrane protein</topology>
    </subcellularLocation>
</comment>
<dbReference type="PANTHER" id="PTHR15415">
    <property type="entry name" value="MITOFILIN"/>
    <property type="match status" value="1"/>
</dbReference>
<evidence type="ECO:0000256" key="8">
    <source>
        <dbReference type="SAM" id="MobiDB-lite"/>
    </source>
</evidence>